<evidence type="ECO:0000256" key="4">
    <source>
        <dbReference type="ARBA" id="ARBA00023125"/>
    </source>
</evidence>
<dbReference type="CDD" id="cd00609">
    <property type="entry name" value="AAT_like"/>
    <property type="match status" value="1"/>
</dbReference>
<dbReference type="KEGG" id="gai:IMCC3135_07260"/>
<reference evidence="7 8" key="1">
    <citation type="submission" date="2016-12" db="EMBL/GenBank/DDBJ databases">
        <authorList>
            <person name="Song W.-J."/>
            <person name="Kurnit D.M."/>
        </authorList>
    </citation>
    <scope>NUCLEOTIDE SEQUENCE [LARGE SCALE GENOMIC DNA]</scope>
    <source>
        <strain evidence="7 8">IMCC3135</strain>
    </source>
</reference>
<dbReference type="Gene3D" id="3.40.640.10">
    <property type="entry name" value="Type I PLP-dependent aspartate aminotransferase-like (Major domain)"/>
    <property type="match status" value="1"/>
</dbReference>
<dbReference type="PANTHER" id="PTHR46577">
    <property type="entry name" value="HTH-TYPE TRANSCRIPTIONAL REGULATORY PROTEIN GABR"/>
    <property type="match status" value="1"/>
</dbReference>
<keyword evidence="2" id="KW-0663">Pyridoxal phosphate</keyword>
<gene>
    <name evidence="7" type="primary">gabR</name>
    <name evidence="7" type="ORF">IMCC3135_07260</name>
</gene>
<dbReference type="SUPFAM" id="SSF53383">
    <property type="entry name" value="PLP-dependent transferases"/>
    <property type="match status" value="1"/>
</dbReference>
<name>A0A2Z2NPG3_9GAMM</name>
<dbReference type="InterPro" id="IPR000524">
    <property type="entry name" value="Tscrpt_reg_HTH_GntR"/>
</dbReference>
<evidence type="ECO:0000313" key="8">
    <source>
        <dbReference type="Proteomes" id="UP000250079"/>
    </source>
</evidence>
<keyword evidence="8" id="KW-1185">Reference proteome</keyword>
<evidence type="ECO:0000256" key="3">
    <source>
        <dbReference type="ARBA" id="ARBA00023015"/>
    </source>
</evidence>
<evidence type="ECO:0000313" key="7">
    <source>
        <dbReference type="EMBL" id="ASJ71558.1"/>
    </source>
</evidence>
<protein>
    <submittedName>
        <fullName evidence="7">HTH-type transcriptional regulatory protein GabR</fullName>
    </submittedName>
</protein>
<keyword evidence="3" id="KW-0805">Transcription regulation</keyword>
<dbReference type="Pfam" id="PF00392">
    <property type="entry name" value="GntR"/>
    <property type="match status" value="1"/>
</dbReference>
<dbReference type="InterPro" id="IPR004839">
    <property type="entry name" value="Aminotransferase_I/II_large"/>
</dbReference>
<dbReference type="InterPro" id="IPR015424">
    <property type="entry name" value="PyrdxlP-dep_Trfase"/>
</dbReference>
<dbReference type="CDD" id="cd07377">
    <property type="entry name" value="WHTH_GntR"/>
    <property type="match status" value="1"/>
</dbReference>
<dbReference type="Gene3D" id="1.10.10.10">
    <property type="entry name" value="Winged helix-like DNA-binding domain superfamily/Winged helix DNA-binding domain"/>
    <property type="match status" value="1"/>
</dbReference>
<dbReference type="OrthoDB" id="9808770at2"/>
<dbReference type="PROSITE" id="PS50949">
    <property type="entry name" value="HTH_GNTR"/>
    <property type="match status" value="1"/>
</dbReference>
<dbReference type="InterPro" id="IPR051446">
    <property type="entry name" value="HTH_trans_reg/aminotransferase"/>
</dbReference>
<dbReference type="InterPro" id="IPR036390">
    <property type="entry name" value="WH_DNA-bd_sf"/>
</dbReference>
<sequence>MNSWVQAMADGLFTPELLDTLRTDTQSPLPRVRQLYLNLYSAIERGLLPYDARLPSSRTLSAQLGLGRNAVISVYEQLASEGLLSANGRRGTRVARHVKPPPSYSVTEWPRSLRISSNHSRLSSGGELAPGEPDAQLFPHDIWRKAQATATRKAANRLGYRAQALIETRTSIARYLANYRSLQVDPEQIVVTSGTRQSLALTANLFADPGDTAWVECPGYLGAVDAFRQSGLHVRPCGLDADGLILPLADVPLPRLIYLTPCFQYPMGMPLGAQRREALLDLARQNDSIIFEDDYDSEFRDDSQPRPALAAESAGARVLHAGTFSKLLFPAIRVGWLVVPPEAVADAHQCLRVIGGGSNTIAQAVVAELLDNGSIARHLRHARQIYGQRRQALITALDGCELFEPINQVSGSLSLVLRLSGQVPMKELVSALDKAGIGAQPLEHLDWQQPSLEQCKAIVIGLGNVDTMAIPATVARLTTALTSLPCSPRAVVARS</sequence>
<dbReference type="AlphaFoldDB" id="A0A2Z2NPG3"/>
<dbReference type="Proteomes" id="UP000250079">
    <property type="component" value="Chromosome"/>
</dbReference>
<dbReference type="InterPro" id="IPR015421">
    <property type="entry name" value="PyrdxlP-dep_Trfase_major"/>
</dbReference>
<dbReference type="EMBL" id="CP018632">
    <property type="protein sequence ID" value="ASJ71558.1"/>
    <property type="molecule type" value="Genomic_DNA"/>
</dbReference>
<dbReference type="GO" id="GO:0003700">
    <property type="term" value="F:DNA-binding transcription factor activity"/>
    <property type="evidence" value="ECO:0007669"/>
    <property type="project" value="InterPro"/>
</dbReference>
<accession>A0A2Z2NPG3</accession>
<evidence type="ECO:0000259" key="6">
    <source>
        <dbReference type="PROSITE" id="PS50949"/>
    </source>
</evidence>
<dbReference type="SUPFAM" id="SSF46785">
    <property type="entry name" value="Winged helix' DNA-binding domain"/>
    <property type="match status" value="1"/>
</dbReference>
<feature type="domain" description="HTH gntR-type" evidence="6">
    <location>
        <begin position="29"/>
        <end position="97"/>
    </location>
</feature>
<dbReference type="SMART" id="SM00345">
    <property type="entry name" value="HTH_GNTR"/>
    <property type="match status" value="1"/>
</dbReference>
<keyword evidence="4" id="KW-0238">DNA-binding</keyword>
<dbReference type="GO" id="GO:0030170">
    <property type="term" value="F:pyridoxal phosphate binding"/>
    <property type="evidence" value="ECO:0007669"/>
    <property type="project" value="InterPro"/>
</dbReference>
<dbReference type="InterPro" id="IPR036388">
    <property type="entry name" value="WH-like_DNA-bd_sf"/>
</dbReference>
<dbReference type="Pfam" id="PF00155">
    <property type="entry name" value="Aminotran_1_2"/>
    <property type="match status" value="1"/>
</dbReference>
<organism evidence="7 8">
    <name type="scientific">Granulosicoccus antarcticus IMCC3135</name>
    <dbReference type="NCBI Taxonomy" id="1192854"/>
    <lineage>
        <taxon>Bacteria</taxon>
        <taxon>Pseudomonadati</taxon>
        <taxon>Pseudomonadota</taxon>
        <taxon>Gammaproteobacteria</taxon>
        <taxon>Chromatiales</taxon>
        <taxon>Granulosicoccaceae</taxon>
        <taxon>Granulosicoccus</taxon>
    </lineage>
</organism>
<evidence type="ECO:0000256" key="5">
    <source>
        <dbReference type="ARBA" id="ARBA00023163"/>
    </source>
</evidence>
<proteinExistence type="inferred from homology"/>
<evidence type="ECO:0000256" key="2">
    <source>
        <dbReference type="ARBA" id="ARBA00022898"/>
    </source>
</evidence>
<dbReference type="PANTHER" id="PTHR46577:SF1">
    <property type="entry name" value="HTH-TYPE TRANSCRIPTIONAL REGULATORY PROTEIN GABR"/>
    <property type="match status" value="1"/>
</dbReference>
<dbReference type="RefSeq" id="WP_088916987.1">
    <property type="nucleotide sequence ID" value="NZ_CP018632.1"/>
</dbReference>
<keyword evidence="5" id="KW-0804">Transcription</keyword>
<dbReference type="GO" id="GO:0003677">
    <property type="term" value="F:DNA binding"/>
    <property type="evidence" value="ECO:0007669"/>
    <property type="project" value="UniProtKB-KW"/>
</dbReference>
<evidence type="ECO:0000256" key="1">
    <source>
        <dbReference type="ARBA" id="ARBA00005384"/>
    </source>
</evidence>
<comment type="similarity">
    <text evidence="1">In the C-terminal section; belongs to the class-I pyridoxal-phosphate-dependent aminotransferase family.</text>
</comment>